<sequence>MRFFNTEGPIKQDKHYFLPPLERWDLAQVLTLIDQEKYFLLHAPRQTGKTTCLLALMEYLNREGRYLALYANIETAQPARENVELAMTGIVQTLANSAHFWLGDSAPQALAREVLAEQSATVALGQFLARWCAQSPRPTVLLLDEVDALVGDTLISLLRQLRAGYSQRPTGFPQTVILCGVRDLRDYRIHSSSEAPITGGSAFNINIKAKSLRLGDFNAAEVRALLQEHTAETGQVFAPETLDRVWTLTQGQPWLVNALAYETCFEMPEGRDRSRPIGLEMIEQAKENLILRRVTHLDQLADKLREPRVRRVIEPMLAGTALGEVPEDDIQYLIDLGLCRMAPGRGLTIANPIYREVLPRILTFTPQASLPQIAPTWLNPDASLNADRLLSAFLVFWRQHGQPLLGSAAYHEIAPHLVLMAFLHRVANGEGTLEREYAIGSGRMDLCLRYGAVTLGIELKVWRDGAPDPLAEGLVQLDGYLAGLGLDAGWLVIFDRRAGQPPIAERTGSVETRSPQGRHIRVVRA</sequence>
<dbReference type="OrthoDB" id="6188550at2"/>
<comment type="caution">
    <text evidence="2">The sequence shown here is derived from an EMBL/GenBank/DDBJ whole genome shotgun (WGS) entry which is preliminary data.</text>
</comment>
<protein>
    <recommendedName>
        <fullName evidence="1">Orc1-like AAA ATPase domain-containing protein</fullName>
    </recommendedName>
</protein>
<keyword evidence="3" id="KW-1185">Reference proteome</keyword>
<dbReference type="SUPFAM" id="SSF52540">
    <property type="entry name" value="P-loop containing nucleoside triphosphate hydrolases"/>
    <property type="match status" value="1"/>
</dbReference>
<reference evidence="2 3" key="1">
    <citation type="submission" date="2018-10" db="EMBL/GenBank/DDBJ databases">
        <title>Genomic Encyclopedia of Archaeal and Bacterial Type Strains, Phase II (KMG-II): from individual species to whole genera.</title>
        <authorList>
            <person name="Goeker M."/>
        </authorList>
    </citation>
    <scope>NUCLEOTIDE SEQUENCE [LARGE SCALE GENOMIC DNA]</scope>
    <source>
        <strain evidence="2 3">DSM 235</strain>
    </source>
</reference>
<dbReference type="Proteomes" id="UP000274556">
    <property type="component" value="Unassembled WGS sequence"/>
</dbReference>
<organism evidence="2 3">
    <name type="scientific">Thiocapsa rosea</name>
    <dbReference type="NCBI Taxonomy" id="69360"/>
    <lineage>
        <taxon>Bacteria</taxon>
        <taxon>Pseudomonadati</taxon>
        <taxon>Pseudomonadota</taxon>
        <taxon>Gammaproteobacteria</taxon>
        <taxon>Chromatiales</taxon>
        <taxon>Chromatiaceae</taxon>
        <taxon>Thiocapsa</taxon>
    </lineage>
</organism>
<proteinExistence type="predicted"/>
<dbReference type="InterPro" id="IPR041664">
    <property type="entry name" value="AAA_16"/>
</dbReference>
<dbReference type="EMBL" id="RBXL01000001">
    <property type="protein sequence ID" value="RKT44324.1"/>
    <property type="molecule type" value="Genomic_DNA"/>
</dbReference>
<dbReference type="AlphaFoldDB" id="A0A495V4W5"/>
<dbReference type="Gene3D" id="3.40.50.300">
    <property type="entry name" value="P-loop containing nucleotide triphosphate hydrolases"/>
    <property type="match status" value="1"/>
</dbReference>
<name>A0A495V4W5_9GAMM</name>
<evidence type="ECO:0000313" key="3">
    <source>
        <dbReference type="Proteomes" id="UP000274556"/>
    </source>
</evidence>
<accession>A0A495V4W5</accession>
<dbReference type="Pfam" id="PF13191">
    <property type="entry name" value="AAA_16"/>
    <property type="match status" value="1"/>
</dbReference>
<gene>
    <name evidence="2" type="ORF">BDD21_1703</name>
</gene>
<dbReference type="InterPro" id="IPR027417">
    <property type="entry name" value="P-loop_NTPase"/>
</dbReference>
<evidence type="ECO:0000259" key="1">
    <source>
        <dbReference type="Pfam" id="PF13191"/>
    </source>
</evidence>
<feature type="domain" description="Orc1-like AAA ATPase" evidence="1">
    <location>
        <begin position="35"/>
        <end position="161"/>
    </location>
</feature>
<dbReference type="RefSeq" id="WP_120796775.1">
    <property type="nucleotide sequence ID" value="NZ_RBXL01000001.1"/>
</dbReference>
<evidence type="ECO:0000313" key="2">
    <source>
        <dbReference type="EMBL" id="RKT44324.1"/>
    </source>
</evidence>